<reference evidence="2" key="1">
    <citation type="submission" date="2022-10" db="EMBL/GenBank/DDBJ databases">
        <title>The complete genomes of actinobacterial strains from the NBC collection.</title>
        <authorList>
            <person name="Joergensen T.S."/>
            <person name="Alvarez Arevalo M."/>
            <person name="Sterndorff E.B."/>
            <person name="Faurdal D."/>
            <person name="Vuksanovic O."/>
            <person name="Mourched A.-S."/>
            <person name="Charusanti P."/>
            <person name="Shaw S."/>
            <person name="Blin K."/>
            <person name="Weber T."/>
        </authorList>
    </citation>
    <scope>NUCLEOTIDE SEQUENCE</scope>
    <source>
        <strain evidence="2">NBC_00222</strain>
    </source>
</reference>
<dbReference type="Proteomes" id="UP001432222">
    <property type="component" value="Chromosome"/>
</dbReference>
<keyword evidence="3" id="KW-1185">Reference proteome</keyword>
<evidence type="ECO:0000256" key="1">
    <source>
        <dbReference type="SAM" id="MobiDB-lite"/>
    </source>
</evidence>
<proteinExistence type="predicted"/>
<dbReference type="RefSeq" id="WP_328952806.1">
    <property type="nucleotide sequence ID" value="NZ_CP108110.1"/>
</dbReference>
<protein>
    <submittedName>
        <fullName evidence="2">Uncharacterized protein</fullName>
    </submittedName>
</protein>
<sequence>MVARLGGSADADQDVGQRGPDRALAADPAKLLVVPAAAALVALLCDGLPATLRRAAAVGERPEVPRRGGDAA</sequence>
<dbReference type="EMBL" id="CP108110">
    <property type="protein sequence ID" value="WUQ81731.1"/>
    <property type="molecule type" value="Genomic_DNA"/>
</dbReference>
<name>A0ABZ1TRX7_9ACTN</name>
<feature type="region of interest" description="Disordered" evidence="1">
    <location>
        <begin position="1"/>
        <end position="21"/>
    </location>
</feature>
<accession>A0ABZ1TRX7</accession>
<evidence type="ECO:0000313" key="2">
    <source>
        <dbReference type="EMBL" id="WUQ81731.1"/>
    </source>
</evidence>
<evidence type="ECO:0000313" key="3">
    <source>
        <dbReference type="Proteomes" id="UP001432222"/>
    </source>
</evidence>
<gene>
    <name evidence="2" type="ORF">OHA16_01360</name>
</gene>
<organism evidence="2 3">
    <name type="scientific">Kitasatospora purpeofusca</name>
    <dbReference type="NCBI Taxonomy" id="67352"/>
    <lineage>
        <taxon>Bacteria</taxon>
        <taxon>Bacillati</taxon>
        <taxon>Actinomycetota</taxon>
        <taxon>Actinomycetes</taxon>
        <taxon>Kitasatosporales</taxon>
        <taxon>Streptomycetaceae</taxon>
        <taxon>Kitasatospora</taxon>
    </lineage>
</organism>